<name>A0A7X5U715_9GAMM</name>
<feature type="domain" description="Porphobilinogen deaminase C-terminal" evidence="10">
    <location>
        <begin position="226"/>
        <end position="294"/>
    </location>
</feature>
<evidence type="ECO:0000256" key="5">
    <source>
        <dbReference type="ARBA" id="ARBA00022679"/>
    </source>
</evidence>
<dbReference type="PRINTS" id="PR00151">
    <property type="entry name" value="PORPHBDMNASE"/>
</dbReference>
<evidence type="ECO:0000313" key="11">
    <source>
        <dbReference type="EMBL" id="NII05009.1"/>
    </source>
</evidence>
<dbReference type="GO" id="GO:0004418">
    <property type="term" value="F:hydroxymethylbilane synthase activity"/>
    <property type="evidence" value="ECO:0007669"/>
    <property type="project" value="UniProtKB-UniRule"/>
</dbReference>
<proteinExistence type="inferred from homology"/>
<dbReference type="PANTHER" id="PTHR11557">
    <property type="entry name" value="PORPHOBILINOGEN DEAMINASE"/>
    <property type="match status" value="1"/>
</dbReference>
<gene>
    <name evidence="8 11" type="primary">hemC</name>
    <name evidence="11" type="ORF">HBF25_01260</name>
</gene>
<evidence type="ECO:0000256" key="3">
    <source>
        <dbReference type="ARBA" id="ARBA00005638"/>
    </source>
</evidence>
<dbReference type="InterPro" id="IPR022417">
    <property type="entry name" value="Porphobilin_deaminase_N"/>
</dbReference>
<dbReference type="GO" id="GO:0006782">
    <property type="term" value="P:protoporphyrinogen IX biosynthetic process"/>
    <property type="evidence" value="ECO:0007669"/>
    <property type="project" value="UniProtKB-UniRule"/>
</dbReference>
<dbReference type="EC" id="2.5.1.61" evidence="8"/>
<dbReference type="HAMAP" id="MF_00260">
    <property type="entry name" value="Porphobil_deam"/>
    <property type="match status" value="1"/>
</dbReference>
<evidence type="ECO:0000259" key="9">
    <source>
        <dbReference type="Pfam" id="PF01379"/>
    </source>
</evidence>
<evidence type="ECO:0000259" key="10">
    <source>
        <dbReference type="Pfam" id="PF03900"/>
    </source>
</evidence>
<feature type="modified residue" description="S-(dipyrrolylmethanemethyl)cysteine" evidence="8">
    <location>
        <position position="241"/>
    </location>
</feature>
<keyword evidence="5 8" id="KW-0808">Transferase</keyword>
<comment type="miscellaneous">
    <text evidence="8">The porphobilinogen subunits are added to the dipyrromethane group.</text>
</comment>
<dbReference type="Pfam" id="PF03900">
    <property type="entry name" value="Porphobil_deamC"/>
    <property type="match status" value="1"/>
</dbReference>
<dbReference type="PIRSF" id="PIRSF001438">
    <property type="entry name" value="4pyrrol_synth_OHMeBilane_synth"/>
    <property type="match status" value="1"/>
</dbReference>
<dbReference type="InterPro" id="IPR022419">
    <property type="entry name" value="Porphobilin_deaminase_cofac_BS"/>
</dbReference>
<dbReference type="SUPFAM" id="SSF53850">
    <property type="entry name" value="Periplasmic binding protein-like II"/>
    <property type="match status" value="1"/>
</dbReference>
<evidence type="ECO:0000256" key="7">
    <source>
        <dbReference type="ARBA" id="ARBA00048169"/>
    </source>
</evidence>
<dbReference type="Gene3D" id="3.40.190.10">
    <property type="entry name" value="Periplasmic binding protein-like II"/>
    <property type="match status" value="2"/>
</dbReference>
<dbReference type="GO" id="GO:0005737">
    <property type="term" value="C:cytoplasm"/>
    <property type="evidence" value="ECO:0007669"/>
    <property type="project" value="UniProtKB-UniRule"/>
</dbReference>
<organism evidence="11 12">
    <name type="scientific">Luteibacter anthropi</name>
    <dbReference type="NCBI Taxonomy" id="564369"/>
    <lineage>
        <taxon>Bacteria</taxon>
        <taxon>Pseudomonadati</taxon>
        <taxon>Pseudomonadota</taxon>
        <taxon>Gammaproteobacteria</taxon>
        <taxon>Lysobacterales</taxon>
        <taxon>Rhodanobacteraceae</taxon>
        <taxon>Luteibacter</taxon>
    </lineage>
</organism>
<dbReference type="InterPro" id="IPR022418">
    <property type="entry name" value="Porphobilinogen_deaminase_C"/>
</dbReference>
<comment type="subunit">
    <text evidence="4 8">Monomer.</text>
</comment>
<comment type="cofactor">
    <cofactor evidence="8">
        <name>dipyrromethane</name>
        <dbReference type="ChEBI" id="CHEBI:60342"/>
    </cofactor>
    <text evidence="8">Binds 1 dipyrromethane group covalently.</text>
</comment>
<dbReference type="InterPro" id="IPR000860">
    <property type="entry name" value="HemC"/>
</dbReference>
<comment type="similarity">
    <text evidence="3 8">Belongs to the HMBS family.</text>
</comment>
<evidence type="ECO:0000313" key="12">
    <source>
        <dbReference type="Proteomes" id="UP000490980"/>
    </source>
</evidence>
<sequence length="306" mass="32704">MTAPLRIATRQSALALWQANHVADLLRRAHPGLLVELVPLSTRGDEILDRSLATLGGKGLFLKELEVAMLEGRADIAVHSLKDVPAELEPGFTLGAIVERADAADAFISNTYATFADLPQGAKVGTSSLRRQAQTRALRPDLELLDLRGNVNTRLRKLDEGEYDAIILACAGVERLGLGHRIRARLASPDWLPAPGQGAIAVEAREGDLRVLDLLAALDEKNTRTAIDAERALNERLGGSCAVAIGAWCVPTERGLVLHGLVGNAATGELIRASAEIEGDRPVELGHEVAAMLIGQGAEDFLKPQR</sequence>
<evidence type="ECO:0000256" key="6">
    <source>
        <dbReference type="ARBA" id="ARBA00023244"/>
    </source>
</evidence>
<evidence type="ECO:0000256" key="8">
    <source>
        <dbReference type="HAMAP-Rule" id="MF_00260"/>
    </source>
</evidence>
<dbReference type="NCBIfam" id="TIGR00212">
    <property type="entry name" value="hemC"/>
    <property type="match status" value="1"/>
</dbReference>
<dbReference type="Gene3D" id="3.30.160.40">
    <property type="entry name" value="Porphobilinogen deaminase, C-terminal domain"/>
    <property type="match status" value="1"/>
</dbReference>
<dbReference type="FunFam" id="3.40.190.10:FF:000004">
    <property type="entry name" value="Porphobilinogen deaminase"/>
    <property type="match status" value="1"/>
</dbReference>
<dbReference type="SUPFAM" id="SSF54782">
    <property type="entry name" value="Porphobilinogen deaminase (hydroxymethylbilane synthase), C-terminal domain"/>
    <property type="match status" value="1"/>
</dbReference>
<dbReference type="Pfam" id="PF01379">
    <property type="entry name" value="Porphobil_deam"/>
    <property type="match status" value="1"/>
</dbReference>
<dbReference type="UniPathway" id="UPA00251">
    <property type="reaction ID" value="UER00319"/>
</dbReference>
<reference evidence="11 12" key="1">
    <citation type="submission" date="2020-03" db="EMBL/GenBank/DDBJ databases">
        <authorList>
            <person name="Lai Q."/>
        </authorList>
    </citation>
    <scope>NUCLEOTIDE SEQUENCE [LARGE SCALE GENOMIC DNA]</scope>
    <source>
        <strain evidence="11 12">CCUG 25036</strain>
    </source>
</reference>
<dbReference type="CDD" id="cd13646">
    <property type="entry name" value="PBP2_EcHMBS_like"/>
    <property type="match status" value="1"/>
</dbReference>
<keyword evidence="6 8" id="KW-0627">Porphyrin biosynthesis</keyword>
<comment type="function">
    <text evidence="1 8">Tetrapolymerization of the monopyrrole PBG into the hydroxymethylbilane pre-uroporphyrinogen in several discrete steps.</text>
</comment>
<protein>
    <recommendedName>
        <fullName evidence="8">Porphobilinogen deaminase</fullName>
        <shortName evidence="8">PBG</shortName>
        <ecNumber evidence="8">2.5.1.61</ecNumber>
    </recommendedName>
    <alternativeName>
        <fullName evidence="8">Hydroxymethylbilane synthase</fullName>
        <shortName evidence="8">HMBS</shortName>
    </alternativeName>
    <alternativeName>
        <fullName evidence="8">Pre-uroporphyrinogen synthase</fullName>
    </alternativeName>
</protein>
<dbReference type="InterPro" id="IPR036803">
    <property type="entry name" value="Porphobilinogen_deaminase_C_sf"/>
</dbReference>
<evidence type="ECO:0000256" key="2">
    <source>
        <dbReference type="ARBA" id="ARBA00004735"/>
    </source>
</evidence>
<dbReference type="PANTHER" id="PTHR11557:SF0">
    <property type="entry name" value="PORPHOBILINOGEN DEAMINASE"/>
    <property type="match status" value="1"/>
</dbReference>
<dbReference type="AlphaFoldDB" id="A0A7X5U715"/>
<keyword evidence="12" id="KW-1185">Reference proteome</keyword>
<evidence type="ECO:0000256" key="1">
    <source>
        <dbReference type="ARBA" id="ARBA00002869"/>
    </source>
</evidence>
<dbReference type="RefSeq" id="WP_166945805.1">
    <property type="nucleotide sequence ID" value="NZ_JAARLZ010000001.1"/>
</dbReference>
<dbReference type="FunFam" id="3.40.190.10:FF:000005">
    <property type="entry name" value="Porphobilinogen deaminase"/>
    <property type="match status" value="1"/>
</dbReference>
<dbReference type="PROSITE" id="PS00533">
    <property type="entry name" value="PORPHOBILINOGEN_DEAM"/>
    <property type="match status" value="1"/>
</dbReference>
<feature type="domain" description="Porphobilinogen deaminase N-terminal" evidence="9">
    <location>
        <begin position="5"/>
        <end position="211"/>
    </location>
</feature>
<dbReference type="EMBL" id="JAARLZ010000001">
    <property type="protein sequence ID" value="NII05009.1"/>
    <property type="molecule type" value="Genomic_DNA"/>
</dbReference>
<comment type="catalytic activity">
    <reaction evidence="7 8">
        <text>4 porphobilinogen + H2O = hydroxymethylbilane + 4 NH4(+)</text>
        <dbReference type="Rhea" id="RHEA:13185"/>
        <dbReference type="ChEBI" id="CHEBI:15377"/>
        <dbReference type="ChEBI" id="CHEBI:28938"/>
        <dbReference type="ChEBI" id="CHEBI:57845"/>
        <dbReference type="ChEBI" id="CHEBI:58126"/>
        <dbReference type="EC" id="2.5.1.61"/>
    </reaction>
</comment>
<accession>A0A7X5U715</accession>
<comment type="caution">
    <text evidence="11">The sequence shown here is derived from an EMBL/GenBank/DDBJ whole genome shotgun (WGS) entry which is preliminary data.</text>
</comment>
<dbReference type="Proteomes" id="UP000490980">
    <property type="component" value="Unassembled WGS sequence"/>
</dbReference>
<comment type="pathway">
    <text evidence="2">Porphyrin-containing compound metabolism; protoporphyrin-IX biosynthesis; coproporphyrinogen-III from 5-aminolevulinate: step 2/4.</text>
</comment>
<evidence type="ECO:0000256" key="4">
    <source>
        <dbReference type="ARBA" id="ARBA00011245"/>
    </source>
</evidence>